<dbReference type="Proteomes" id="UP000284006">
    <property type="component" value="Unassembled WGS sequence"/>
</dbReference>
<reference evidence="12 13" key="1">
    <citation type="submission" date="2018-09" db="EMBL/GenBank/DDBJ databases">
        <authorList>
            <person name="Zhu H."/>
        </authorList>
    </citation>
    <scope>NUCLEOTIDE SEQUENCE [LARGE SCALE GENOMIC DNA]</scope>
    <source>
        <strain evidence="12 13">K1S02-61</strain>
    </source>
</reference>
<dbReference type="Pfam" id="PF05134">
    <property type="entry name" value="T2SSL"/>
    <property type="match status" value="1"/>
</dbReference>
<feature type="domain" description="GspL periplasmic" evidence="11">
    <location>
        <begin position="279"/>
        <end position="413"/>
    </location>
</feature>
<keyword evidence="7" id="KW-0653">Protein transport</keyword>
<keyword evidence="5" id="KW-0997">Cell inner membrane</keyword>
<dbReference type="SUPFAM" id="SSF53067">
    <property type="entry name" value="Actin-like ATPase domain"/>
    <property type="match status" value="1"/>
</dbReference>
<dbReference type="Gene3D" id="3.30.420.380">
    <property type="match status" value="1"/>
</dbReference>
<comment type="subcellular location">
    <subcellularLocation>
        <location evidence="1">Cell inner membrane</location>
        <topology evidence="1">Single-pass membrane protein</topology>
    </subcellularLocation>
</comment>
<dbReference type="OrthoDB" id="8557903at2"/>
<keyword evidence="4" id="KW-1003">Cell membrane</keyword>
<comment type="caution">
    <text evidence="12">The sequence shown here is derived from an EMBL/GenBank/DDBJ whole genome shotgun (WGS) entry which is preliminary data.</text>
</comment>
<dbReference type="InterPro" id="IPR007812">
    <property type="entry name" value="T2SS_protein-GspL"/>
</dbReference>
<evidence type="ECO:0000256" key="4">
    <source>
        <dbReference type="ARBA" id="ARBA00022475"/>
    </source>
</evidence>
<evidence type="ECO:0000256" key="5">
    <source>
        <dbReference type="ARBA" id="ARBA00022519"/>
    </source>
</evidence>
<dbReference type="GO" id="GO:0015628">
    <property type="term" value="P:protein secretion by the type II secretion system"/>
    <property type="evidence" value="ECO:0007669"/>
    <property type="project" value="InterPro"/>
</dbReference>
<keyword evidence="8" id="KW-1133">Transmembrane helix</keyword>
<dbReference type="NCBIfam" id="TIGR01709">
    <property type="entry name" value="typeII_sec_gspL"/>
    <property type="match status" value="1"/>
</dbReference>
<evidence type="ECO:0000256" key="6">
    <source>
        <dbReference type="ARBA" id="ARBA00022692"/>
    </source>
</evidence>
<evidence type="ECO:0000256" key="1">
    <source>
        <dbReference type="ARBA" id="ARBA00004377"/>
    </source>
</evidence>
<feature type="domain" description="GspL cytoplasmic actin-ATPase-like" evidence="10">
    <location>
        <begin position="35"/>
        <end position="210"/>
    </location>
</feature>
<evidence type="ECO:0000256" key="9">
    <source>
        <dbReference type="ARBA" id="ARBA00023136"/>
    </source>
</evidence>
<evidence type="ECO:0000256" key="3">
    <source>
        <dbReference type="ARBA" id="ARBA00022448"/>
    </source>
</evidence>
<comment type="similarity">
    <text evidence="2">Belongs to the GSP L family.</text>
</comment>
<dbReference type="Pfam" id="PF12693">
    <property type="entry name" value="GspL_C"/>
    <property type="match status" value="1"/>
</dbReference>
<evidence type="ECO:0000259" key="11">
    <source>
        <dbReference type="Pfam" id="PF12693"/>
    </source>
</evidence>
<keyword evidence="6" id="KW-0812">Transmembrane</keyword>
<keyword evidence="9" id="KW-0472">Membrane</keyword>
<dbReference type="EMBL" id="QYUP01000125">
    <property type="protein sequence ID" value="RJG14709.1"/>
    <property type="molecule type" value="Genomic_DNA"/>
</dbReference>
<evidence type="ECO:0000259" key="10">
    <source>
        <dbReference type="Pfam" id="PF05134"/>
    </source>
</evidence>
<evidence type="ECO:0000256" key="2">
    <source>
        <dbReference type="ARBA" id="ARBA00005318"/>
    </source>
</evidence>
<gene>
    <name evidence="12" type="ORF">D3872_16600</name>
</gene>
<evidence type="ECO:0000313" key="12">
    <source>
        <dbReference type="EMBL" id="RJG14709.1"/>
    </source>
</evidence>
<dbReference type="GO" id="GO:0015627">
    <property type="term" value="C:type II protein secretion system complex"/>
    <property type="evidence" value="ECO:0007669"/>
    <property type="project" value="InterPro"/>
</dbReference>
<name>A0A418XQF3_9BURK</name>
<dbReference type="GO" id="GO:0009276">
    <property type="term" value="C:Gram-negative-bacterium-type cell wall"/>
    <property type="evidence" value="ECO:0007669"/>
    <property type="project" value="InterPro"/>
</dbReference>
<accession>A0A418XQF3</accession>
<sequence length="434" mass="46761">MPRRWSNASPAAFHRRYCRFVKIRRKRDGLSTLYIRHPARAEGEYALAQYALVADGGKLVQQGEGALRNMTDVVASSRRVVLMLAASDVTLLQVKVPPLSSARLKAALPGLVEELVLGDPNDNVLMPAPVSAPDGSRTVAVVQRAWLAPIVKLLLDQGTHGVSALPAQLCLPLEPGNVAGAIRGTELALRSAQFQGLGLDMAGATPEMMLQTARSLAGDAPLKLYVPQQQLGEYQAVSAEAGPAITLEADDWRYWIEGAHSTSLDLVPGLGSAGARTADWKRWRWPAALALLALLVNIAGLNVEWLRMKGEATVLRQTMLQTFRAAYPNETVILDPAAQMRKNIAMAKAAQGQVSSDEFIYIASAFGEAMRTVGRNEAIASLEFRERALNVKLKPEAQDPALVNQVKGPLEARGLSLTETAPGAWQVRSTGAKT</sequence>
<dbReference type="InterPro" id="IPR043129">
    <property type="entry name" value="ATPase_NBD"/>
</dbReference>
<dbReference type="GO" id="GO:0005886">
    <property type="term" value="C:plasma membrane"/>
    <property type="evidence" value="ECO:0007669"/>
    <property type="project" value="UniProtKB-SubCell"/>
</dbReference>
<keyword evidence="13" id="KW-1185">Reference proteome</keyword>
<protein>
    <submittedName>
        <fullName evidence="12">General secretion pathway protein GspL</fullName>
    </submittedName>
</protein>
<keyword evidence="3" id="KW-0813">Transport</keyword>
<evidence type="ECO:0000256" key="7">
    <source>
        <dbReference type="ARBA" id="ARBA00022927"/>
    </source>
</evidence>
<evidence type="ECO:0000313" key="13">
    <source>
        <dbReference type="Proteomes" id="UP000284006"/>
    </source>
</evidence>
<dbReference type="InterPro" id="IPR025691">
    <property type="entry name" value="GspL_pp_dom"/>
</dbReference>
<proteinExistence type="inferred from homology"/>
<evidence type="ECO:0000256" key="8">
    <source>
        <dbReference type="ARBA" id="ARBA00022989"/>
    </source>
</evidence>
<organism evidence="12 13">
    <name type="scientific">Massilia cavernae</name>
    <dbReference type="NCBI Taxonomy" id="2320864"/>
    <lineage>
        <taxon>Bacteria</taxon>
        <taxon>Pseudomonadati</taxon>
        <taxon>Pseudomonadota</taxon>
        <taxon>Betaproteobacteria</taxon>
        <taxon>Burkholderiales</taxon>
        <taxon>Oxalobacteraceae</taxon>
        <taxon>Telluria group</taxon>
        <taxon>Massilia</taxon>
    </lineage>
</organism>
<dbReference type="InterPro" id="IPR024230">
    <property type="entry name" value="GspL_cyto_dom"/>
</dbReference>
<dbReference type="AlphaFoldDB" id="A0A418XQF3"/>